<accession>A0A2C9V8Z5</accession>
<gene>
    <name evidence="2" type="ORF">MANES_09G026100</name>
</gene>
<keyword evidence="1" id="KW-1133">Transmembrane helix</keyword>
<reference evidence="2" key="1">
    <citation type="submission" date="2016-02" db="EMBL/GenBank/DDBJ databases">
        <title>WGS assembly of Manihot esculenta.</title>
        <authorList>
            <person name="Bredeson J.V."/>
            <person name="Prochnik S.E."/>
            <person name="Lyons J.B."/>
            <person name="Schmutz J."/>
            <person name="Grimwood J."/>
            <person name="Vrebalov J."/>
            <person name="Bart R.S."/>
            <person name="Amuge T."/>
            <person name="Ferguson M.E."/>
            <person name="Green R."/>
            <person name="Putnam N."/>
            <person name="Stites J."/>
            <person name="Rounsley S."/>
            <person name="Rokhsar D.S."/>
        </authorList>
    </citation>
    <scope>NUCLEOTIDE SEQUENCE [LARGE SCALE GENOMIC DNA]</scope>
    <source>
        <tissue evidence="2">Leaf</tissue>
    </source>
</reference>
<keyword evidence="1" id="KW-0472">Membrane</keyword>
<sequence>MCMQLFDGSFMHHLVANVLFMLPSHIFYVIRMD</sequence>
<organism evidence="2">
    <name type="scientific">Manihot esculenta</name>
    <name type="common">Cassava</name>
    <name type="synonym">Jatropha manihot</name>
    <dbReference type="NCBI Taxonomy" id="3983"/>
    <lineage>
        <taxon>Eukaryota</taxon>
        <taxon>Viridiplantae</taxon>
        <taxon>Streptophyta</taxon>
        <taxon>Embryophyta</taxon>
        <taxon>Tracheophyta</taxon>
        <taxon>Spermatophyta</taxon>
        <taxon>Magnoliopsida</taxon>
        <taxon>eudicotyledons</taxon>
        <taxon>Gunneridae</taxon>
        <taxon>Pentapetalae</taxon>
        <taxon>rosids</taxon>
        <taxon>fabids</taxon>
        <taxon>Malpighiales</taxon>
        <taxon>Euphorbiaceae</taxon>
        <taxon>Crotonoideae</taxon>
        <taxon>Manihoteae</taxon>
        <taxon>Manihot</taxon>
    </lineage>
</organism>
<dbReference type="AlphaFoldDB" id="A0A2C9V8Z5"/>
<evidence type="ECO:0000256" key="1">
    <source>
        <dbReference type="SAM" id="Phobius"/>
    </source>
</evidence>
<feature type="transmembrane region" description="Helical" evidence="1">
    <location>
        <begin position="12"/>
        <end position="30"/>
    </location>
</feature>
<name>A0A2C9V8Z5_MANES</name>
<protein>
    <submittedName>
        <fullName evidence="2">Uncharacterized protein</fullName>
    </submittedName>
</protein>
<proteinExistence type="predicted"/>
<keyword evidence="1" id="KW-0812">Transmembrane</keyword>
<dbReference type="EMBL" id="CM004395">
    <property type="protein sequence ID" value="OAY40484.1"/>
    <property type="molecule type" value="Genomic_DNA"/>
</dbReference>
<evidence type="ECO:0000313" key="2">
    <source>
        <dbReference type="EMBL" id="OAY40484.1"/>
    </source>
</evidence>